<dbReference type="EMBL" id="DVAB01000007">
    <property type="protein sequence ID" value="HIK00025.1"/>
    <property type="molecule type" value="Genomic_DNA"/>
</dbReference>
<keyword evidence="2" id="KW-1185">Reference proteome</keyword>
<organism evidence="1 2">
    <name type="scientific">Candidatus Naiadarchaeum limnaeum</name>
    <dbReference type="NCBI Taxonomy" id="2756139"/>
    <lineage>
        <taxon>Archaea</taxon>
        <taxon>Candidatus Undinarchaeota</taxon>
        <taxon>Candidatus Undinarchaeia</taxon>
        <taxon>Candidatus Naiadarchaeales</taxon>
        <taxon>Candidatus Naiadarchaeaceae</taxon>
        <taxon>Candidatus Naiadarchaeum</taxon>
    </lineage>
</organism>
<sequence>MPEEVKKSLPSRGIPSKESLWLEDIRKLRDDWKYHQNVRLEIDQILHIIFPKKYQEKYYETALKFMHSLLQKQVMRGADLGEFLRSSNFSKATFYNIILPRLKRVGMITTEREAFTEQASERKFYRKIVRPSTQFSIFFSHLAREYESIVETAKARSGTQKT</sequence>
<evidence type="ECO:0000313" key="1">
    <source>
        <dbReference type="EMBL" id="HIK00025.1"/>
    </source>
</evidence>
<name>A0A832UUP2_9ARCH</name>
<comment type="caution">
    <text evidence="1">The sequence shown here is derived from an EMBL/GenBank/DDBJ whole genome shotgun (WGS) entry which is preliminary data.</text>
</comment>
<gene>
    <name evidence="1" type="ORF">H1016_00615</name>
</gene>
<dbReference type="Proteomes" id="UP000646946">
    <property type="component" value="Unassembled WGS sequence"/>
</dbReference>
<accession>A0A832UUP2</accession>
<evidence type="ECO:0000313" key="2">
    <source>
        <dbReference type="Proteomes" id="UP000646946"/>
    </source>
</evidence>
<reference evidence="1 2" key="1">
    <citation type="journal article" name="Nat. Commun.">
        <title>Undinarchaeota illuminate DPANN phylogeny and the impact of gene transfer on archaeal evolution.</title>
        <authorList>
            <person name="Dombrowski N."/>
            <person name="Williams T.A."/>
            <person name="Sun J."/>
            <person name="Woodcroft B.J."/>
            <person name="Lee J.H."/>
            <person name="Minh B.Q."/>
            <person name="Rinke C."/>
            <person name="Spang A."/>
        </authorList>
    </citation>
    <scope>NUCLEOTIDE SEQUENCE [LARGE SCALE GENOMIC DNA]</scope>
    <source>
        <strain evidence="1">MAG_bin1129</strain>
    </source>
</reference>
<protein>
    <submittedName>
        <fullName evidence="1">Uncharacterized protein</fullName>
    </submittedName>
</protein>
<dbReference type="AlphaFoldDB" id="A0A832UUP2"/>
<proteinExistence type="predicted"/>